<dbReference type="Pfam" id="PF03473">
    <property type="entry name" value="MOSC"/>
    <property type="match status" value="1"/>
</dbReference>
<dbReference type="InterPro" id="IPR011037">
    <property type="entry name" value="Pyrv_Knase-like_insert_dom_sf"/>
</dbReference>
<protein>
    <submittedName>
        <fullName evidence="2">Fe-S protein</fullName>
    </submittedName>
</protein>
<dbReference type="InterPro" id="IPR005303">
    <property type="entry name" value="MOCOS_middle"/>
</dbReference>
<gene>
    <name evidence="2" type="ORF">HFRIS_013645</name>
</gene>
<name>A0AAI9IE57_9BURK</name>
<evidence type="ECO:0000259" key="1">
    <source>
        <dbReference type="PROSITE" id="PS51340"/>
    </source>
</evidence>
<accession>A0AAI9IE57</accession>
<evidence type="ECO:0000313" key="3">
    <source>
        <dbReference type="Proteomes" id="UP000006772"/>
    </source>
</evidence>
<dbReference type="InterPro" id="IPR005302">
    <property type="entry name" value="MoCF_Sase_C"/>
</dbReference>
<comment type="caution">
    <text evidence="2">The sequence shown here is derived from an EMBL/GenBank/DDBJ whole genome shotgun (WGS) entry which is preliminary data.</text>
</comment>
<organism evidence="2 3">
    <name type="scientific">Herbaspirillum frisingense GSF30</name>
    <dbReference type="NCBI Taxonomy" id="864073"/>
    <lineage>
        <taxon>Bacteria</taxon>
        <taxon>Pseudomonadati</taxon>
        <taxon>Pseudomonadota</taxon>
        <taxon>Betaproteobacteria</taxon>
        <taxon>Burkholderiales</taxon>
        <taxon>Oxalobacteraceae</taxon>
        <taxon>Herbaspirillum</taxon>
    </lineage>
</organism>
<dbReference type="Pfam" id="PF03476">
    <property type="entry name" value="MOSC_N"/>
    <property type="match status" value="1"/>
</dbReference>
<feature type="domain" description="MOSC" evidence="1">
    <location>
        <begin position="127"/>
        <end position="290"/>
    </location>
</feature>
<dbReference type="PROSITE" id="PS51340">
    <property type="entry name" value="MOSC"/>
    <property type="match status" value="1"/>
</dbReference>
<dbReference type="GO" id="GO:0003824">
    <property type="term" value="F:catalytic activity"/>
    <property type="evidence" value="ECO:0007669"/>
    <property type="project" value="InterPro"/>
</dbReference>
<dbReference type="GO" id="GO:0030170">
    <property type="term" value="F:pyridoxal phosphate binding"/>
    <property type="evidence" value="ECO:0007669"/>
    <property type="project" value="InterPro"/>
</dbReference>
<sequence length="293" mass="31702">MSTSSAISAISTLSAISFYPVKSCGGLSVTRADIGALGLALDRHWMLVDRQGRFLTQRSHPRMACITPAFEGDALVLRAPGMPPLRLAAAGEDGATLAVQVWNSHLDALDQGEPARHWCSHYLGEEVRLVRFDPAVTRACSQRWTGAHQATTQFSDGYPLLVIGQASLDDLNARLAAKGAPSLPMDRFRPNLVISGLEPYEEDFIDTLRFGEGEQAVQLKLVKPCARCPIPGIDQHTGLRDAQWPDEPLDTLAAYRANPRVDGGLTFGQNAIVIGGIGGSIEVGQACHWEFNF</sequence>
<evidence type="ECO:0000313" key="2">
    <source>
        <dbReference type="EMBL" id="EOA04123.1"/>
    </source>
</evidence>
<reference evidence="2 3" key="1">
    <citation type="journal article" date="2013" name="Front. Microbiol.">
        <title>The genome of the endophytic bacterium H. frisingense GSF30(T) identifies diverse strategies in the Herbaspirillum genus to interact with plants.</title>
        <authorList>
            <person name="Straub D."/>
            <person name="Rothballer M."/>
            <person name="Hartmann A."/>
            <person name="Ludewig U."/>
        </authorList>
    </citation>
    <scope>NUCLEOTIDE SEQUENCE [LARGE SCALE GENOMIC DNA]</scope>
    <source>
        <strain evidence="2 3">GSF30</strain>
    </source>
</reference>
<dbReference type="RefSeq" id="WP_006463950.1">
    <property type="nucleotide sequence ID" value="NZ_AEEC02000018.1"/>
</dbReference>
<dbReference type="SUPFAM" id="SSF50800">
    <property type="entry name" value="PK beta-barrel domain-like"/>
    <property type="match status" value="1"/>
</dbReference>
<dbReference type="EMBL" id="AEEC02000018">
    <property type="protein sequence ID" value="EOA04123.1"/>
    <property type="molecule type" value="Genomic_DNA"/>
</dbReference>
<proteinExistence type="predicted"/>
<dbReference type="PANTHER" id="PTHR14237">
    <property type="entry name" value="MOLYBDOPTERIN COFACTOR SULFURASE MOSC"/>
    <property type="match status" value="1"/>
</dbReference>
<dbReference type="Proteomes" id="UP000006772">
    <property type="component" value="Unassembled WGS sequence"/>
</dbReference>
<dbReference type="AlphaFoldDB" id="A0AAI9IE57"/>
<dbReference type="PANTHER" id="PTHR14237:SF19">
    <property type="entry name" value="MITOCHONDRIAL AMIDOXIME REDUCING COMPONENT 1"/>
    <property type="match status" value="1"/>
</dbReference>
<dbReference type="SUPFAM" id="SSF141673">
    <property type="entry name" value="MOSC N-terminal domain-like"/>
    <property type="match status" value="1"/>
</dbReference>
<dbReference type="GO" id="GO:0030151">
    <property type="term" value="F:molybdenum ion binding"/>
    <property type="evidence" value="ECO:0007669"/>
    <property type="project" value="InterPro"/>
</dbReference>